<dbReference type="STRING" id="1943.AQJ64_26285"/>
<protein>
    <recommendedName>
        <fullName evidence="3">Secreted protein</fullName>
    </recommendedName>
</protein>
<dbReference type="EMBL" id="LMWW01000045">
    <property type="protein sequence ID" value="KUN79941.1"/>
    <property type="molecule type" value="Genomic_DNA"/>
</dbReference>
<sequence>MTPLLFLDVDGTLIPFGGPDPYREYGTSSHPLLPRLDPALGPRLLALGCAPVWATTWLDDANELLSPWLGLPPLPVVEWPEGGEAPAVRRGPGLHWKTRALVDRAAGRPFIWLDDEITGVDRAWVRARHPGPALLHRVDHRYGLGEGDLAAVEAWVASITGVAGV</sequence>
<accession>A0A101STV4</accession>
<evidence type="ECO:0000313" key="1">
    <source>
        <dbReference type="EMBL" id="KUN79941.1"/>
    </source>
</evidence>
<organism evidence="1 2">
    <name type="scientific">Streptomyces griseoruber</name>
    <dbReference type="NCBI Taxonomy" id="1943"/>
    <lineage>
        <taxon>Bacteria</taxon>
        <taxon>Bacillati</taxon>
        <taxon>Actinomycetota</taxon>
        <taxon>Actinomycetes</taxon>
        <taxon>Kitasatosporales</taxon>
        <taxon>Streptomycetaceae</taxon>
        <taxon>Streptomyces</taxon>
    </lineage>
</organism>
<keyword evidence="2" id="KW-1185">Reference proteome</keyword>
<evidence type="ECO:0000313" key="2">
    <source>
        <dbReference type="Proteomes" id="UP000052982"/>
    </source>
</evidence>
<gene>
    <name evidence="1" type="ORF">AQJ64_26285</name>
</gene>
<reference evidence="1 2" key="1">
    <citation type="submission" date="2015-10" db="EMBL/GenBank/DDBJ databases">
        <title>Draft genome sequence of Streptomyces griseoruber DSM 40281, type strain for the species Streptomyces griseoruber.</title>
        <authorList>
            <person name="Ruckert C."/>
            <person name="Winkler A."/>
            <person name="Kalinowski J."/>
            <person name="Kampfer P."/>
            <person name="Glaeser S."/>
        </authorList>
    </citation>
    <scope>NUCLEOTIDE SEQUENCE [LARGE SCALE GENOMIC DNA]</scope>
    <source>
        <strain evidence="1 2">DSM 40281</strain>
    </source>
</reference>
<dbReference type="Proteomes" id="UP000052982">
    <property type="component" value="Unassembled WGS sequence"/>
</dbReference>
<dbReference type="RefSeq" id="WP_055634076.1">
    <property type="nucleotide sequence ID" value="NZ_KQ948773.1"/>
</dbReference>
<name>A0A101STV4_9ACTN</name>
<dbReference type="OrthoDB" id="5124141at2"/>
<dbReference type="AlphaFoldDB" id="A0A101STV4"/>
<evidence type="ECO:0008006" key="3">
    <source>
        <dbReference type="Google" id="ProtNLM"/>
    </source>
</evidence>
<proteinExistence type="predicted"/>
<comment type="caution">
    <text evidence="1">The sequence shown here is derived from an EMBL/GenBank/DDBJ whole genome shotgun (WGS) entry which is preliminary data.</text>
</comment>